<name>A0A914EMV6_9BILA</name>
<accession>A0A914EMV6</accession>
<dbReference type="SUPFAM" id="SSF52540">
    <property type="entry name" value="P-loop containing nucleoside triphosphate hydrolases"/>
    <property type="match status" value="1"/>
</dbReference>
<keyword evidence="1" id="KW-0472">Membrane</keyword>
<protein>
    <submittedName>
        <fullName evidence="3">Uncharacterized protein</fullName>
    </submittedName>
</protein>
<feature type="transmembrane region" description="Helical" evidence="1">
    <location>
        <begin position="32"/>
        <end position="54"/>
    </location>
</feature>
<keyword evidence="1" id="KW-0812">Transmembrane</keyword>
<evidence type="ECO:0000313" key="2">
    <source>
        <dbReference type="Proteomes" id="UP000887540"/>
    </source>
</evidence>
<keyword evidence="2" id="KW-1185">Reference proteome</keyword>
<dbReference type="AlphaFoldDB" id="A0A914EMV6"/>
<dbReference type="WBParaSite" id="ACRNAN_scaffold886.g25673.t1">
    <property type="protein sequence ID" value="ACRNAN_scaffold886.g25673.t1"/>
    <property type="gene ID" value="ACRNAN_scaffold886.g25673"/>
</dbReference>
<dbReference type="Gene3D" id="3.40.50.300">
    <property type="entry name" value="P-loop containing nucleotide triphosphate hydrolases"/>
    <property type="match status" value="1"/>
</dbReference>
<organism evidence="2 3">
    <name type="scientific">Acrobeloides nanus</name>
    <dbReference type="NCBI Taxonomy" id="290746"/>
    <lineage>
        <taxon>Eukaryota</taxon>
        <taxon>Metazoa</taxon>
        <taxon>Ecdysozoa</taxon>
        <taxon>Nematoda</taxon>
        <taxon>Chromadorea</taxon>
        <taxon>Rhabditida</taxon>
        <taxon>Tylenchina</taxon>
        <taxon>Cephalobomorpha</taxon>
        <taxon>Cephaloboidea</taxon>
        <taxon>Cephalobidae</taxon>
        <taxon>Acrobeloides</taxon>
    </lineage>
</organism>
<sequence>MQIRMMSVKKAALHRPYQNNKIIQQVIVISRLVSLIYIVIWSCTFLVVLIKMIIGHMIGHQVDKKAIDAIIYVMDLTNVDAQESKELESFESNGRPLIILGNKCDHPKAMKPDAFYERMLLYVSKEQILYCSVKRINPKLYEWLLNI</sequence>
<reference evidence="3" key="1">
    <citation type="submission" date="2022-11" db="UniProtKB">
        <authorList>
            <consortium name="WormBaseParasite"/>
        </authorList>
    </citation>
    <scope>IDENTIFICATION</scope>
</reference>
<proteinExistence type="predicted"/>
<dbReference type="InterPro" id="IPR027417">
    <property type="entry name" value="P-loop_NTPase"/>
</dbReference>
<evidence type="ECO:0000256" key="1">
    <source>
        <dbReference type="SAM" id="Phobius"/>
    </source>
</evidence>
<dbReference type="Proteomes" id="UP000887540">
    <property type="component" value="Unplaced"/>
</dbReference>
<dbReference type="CDD" id="cd00882">
    <property type="entry name" value="Ras_like_GTPase"/>
    <property type="match status" value="1"/>
</dbReference>
<evidence type="ECO:0000313" key="3">
    <source>
        <dbReference type="WBParaSite" id="ACRNAN_scaffold886.g25673.t1"/>
    </source>
</evidence>
<keyword evidence="1" id="KW-1133">Transmembrane helix</keyword>